<protein>
    <recommendedName>
        <fullName evidence="12">DNA 3'-5' helicase</fullName>
        <ecNumber evidence="12">5.6.2.4</ecNumber>
    </recommendedName>
</protein>
<evidence type="ECO:0000256" key="1">
    <source>
        <dbReference type="ARBA" id="ARBA00004123"/>
    </source>
</evidence>
<evidence type="ECO:0000256" key="8">
    <source>
        <dbReference type="ARBA" id="ARBA00023125"/>
    </source>
</evidence>
<gene>
    <name evidence="16" type="ORF">COCNU_01G001480</name>
</gene>
<keyword evidence="8" id="KW-0238">DNA-binding</keyword>
<dbReference type="InterPro" id="IPR004589">
    <property type="entry name" value="DNA_helicase_ATP-dep_RecQ"/>
</dbReference>
<dbReference type="PROSITE" id="PS51192">
    <property type="entry name" value="HELICASE_ATP_BIND_1"/>
    <property type="match status" value="1"/>
</dbReference>
<comment type="similarity">
    <text evidence="2">Belongs to the helicase family. RecQ subfamily.</text>
</comment>
<dbReference type="InterPro" id="IPR027417">
    <property type="entry name" value="P-loop_NTPase"/>
</dbReference>
<accession>A0A8K0MU41</accession>
<dbReference type="FunFam" id="3.40.50.300:FF:000444">
    <property type="entry name" value="ATP-dependent DNA helicase"/>
    <property type="match status" value="1"/>
</dbReference>
<dbReference type="GO" id="GO:0043138">
    <property type="term" value="F:3'-5' DNA helicase activity"/>
    <property type="evidence" value="ECO:0007669"/>
    <property type="project" value="UniProtKB-EC"/>
</dbReference>
<feature type="region of interest" description="Disordered" evidence="14">
    <location>
        <begin position="26"/>
        <end position="92"/>
    </location>
</feature>
<evidence type="ECO:0000256" key="4">
    <source>
        <dbReference type="ARBA" id="ARBA00022741"/>
    </source>
</evidence>
<dbReference type="Proteomes" id="UP000797356">
    <property type="component" value="Chromosome 1"/>
</dbReference>
<dbReference type="GO" id="GO:0005694">
    <property type="term" value="C:chromosome"/>
    <property type="evidence" value="ECO:0007669"/>
    <property type="project" value="TreeGrafter"/>
</dbReference>
<comment type="subcellular location">
    <subcellularLocation>
        <location evidence="1">Nucleus</location>
    </subcellularLocation>
</comment>
<evidence type="ECO:0000256" key="11">
    <source>
        <dbReference type="ARBA" id="ARBA00034617"/>
    </source>
</evidence>
<dbReference type="NCBIfam" id="TIGR00614">
    <property type="entry name" value="recQ_fam"/>
    <property type="match status" value="1"/>
</dbReference>
<dbReference type="GO" id="GO:0016787">
    <property type="term" value="F:hydrolase activity"/>
    <property type="evidence" value="ECO:0007669"/>
    <property type="project" value="UniProtKB-KW"/>
</dbReference>
<keyword evidence="17" id="KW-1185">Reference proteome</keyword>
<keyword evidence="3" id="KW-0479">Metal-binding</keyword>
<dbReference type="Gene3D" id="3.40.50.300">
    <property type="entry name" value="P-loop containing nucleotide triphosphate hydrolases"/>
    <property type="match status" value="1"/>
</dbReference>
<dbReference type="SUPFAM" id="SSF52540">
    <property type="entry name" value="P-loop containing nucleoside triphosphate hydrolases"/>
    <property type="match status" value="1"/>
</dbReference>
<dbReference type="SMART" id="SM00487">
    <property type="entry name" value="DEXDc"/>
    <property type="match status" value="1"/>
</dbReference>
<evidence type="ECO:0000256" key="2">
    <source>
        <dbReference type="ARBA" id="ARBA00005446"/>
    </source>
</evidence>
<evidence type="ECO:0000256" key="3">
    <source>
        <dbReference type="ARBA" id="ARBA00022723"/>
    </source>
</evidence>
<evidence type="ECO:0000256" key="5">
    <source>
        <dbReference type="ARBA" id="ARBA00022801"/>
    </source>
</evidence>
<evidence type="ECO:0000256" key="9">
    <source>
        <dbReference type="ARBA" id="ARBA00023235"/>
    </source>
</evidence>
<evidence type="ECO:0000313" key="16">
    <source>
        <dbReference type="EMBL" id="KAG1326214.1"/>
    </source>
</evidence>
<reference evidence="16" key="2">
    <citation type="submission" date="2019-07" db="EMBL/GenBank/DDBJ databases">
        <authorList>
            <person name="Yang Y."/>
            <person name="Bocs S."/>
            <person name="Baudouin L."/>
        </authorList>
    </citation>
    <scope>NUCLEOTIDE SEQUENCE</scope>
    <source>
        <tissue evidence="16">Spear leaf of Hainan Tall coconut</tissue>
    </source>
</reference>
<keyword evidence="6 16" id="KW-0347">Helicase</keyword>
<evidence type="ECO:0000313" key="17">
    <source>
        <dbReference type="Proteomes" id="UP000797356"/>
    </source>
</evidence>
<dbReference type="EMBL" id="CM017872">
    <property type="protein sequence ID" value="KAG1326214.1"/>
    <property type="molecule type" value="Genomic_DNA"/>
</dbReference>
<dbReference type="PANTHER" id="PTHR13710">
    <property type="entry name" value="DNA HELICASE RECQ FAMILY MEMBER"/>
    <property type="match status" value="1"/>
</dbReference>
<keyword evidence="9" id="KW-0413">Isomerase</keyword>
<organism evidence="16 17">
    <name type="scientific">Cocos nucifera</name>
    <name type="common">Coconut palm</name>
    <dbReference type="NCBI Taxonomy" id="13894"/>
    <lineage>
        <taxon>Eukaryota</taxon>
        <taxon>Viridiplantae</taxon>
        <taxon>Streptophyta</taxon>
        <taxon>Embryophyta</taxon>
        <taxon>Tracheophyta</taxon>
        <taxon>Spermatophyta</taxon>
        <taxon>Magnoliopsida</taxon>
        <taxon>Liliopsida</taxon>
        <taxon>Arecaceae</taxon>
        <taxon>Arecoideae</taxon>
        <taxon>Cocoseae</taxon>
        <taxon>Attaleinae</taxon>
        <taxon>Cocos</taxon>
    </lineage>
</organism>
<dbReference type="InterPro" id="IPR011545">
    <property type="entry name" value="DEAD/DEAH_box_helicase_dom"/>
</dbReference>
<dbReference type="GO" id="GO:0005634">
    <property type="term" value="C:nucleus"/>
    <property type="evidence" value="ECO:0007669"/>
    <property type="project" value="UniProtKB-SubCell"/>
</dbReference>
<evidence type="ECO:0000256" key="14">
    <source>
        <dbReference type="SAM" id="MobiDB-lite"/>
    </source>
</evidence>
<dbReference type="AlphaFoldDB" id="A0A8K0MU41"/>
<evidence type="ECO:0000256" key="6">
    <source>
        <dbReference type="ARBA" id="ARBA00022806"/>
    </source>
</evidence>
<keyword evidence="10" id="KW-0539">Nucleus</keyword>
<dbReference type="PROSITE" id="PS00690">
    <property type="entry name" value="DEAH_ATP_HELICASE"/>
    <property type="match status" value="1"/>
</dbReference>
<comment type="catalytic activity">
    <reaction evidence="11">
        <text>Couples ATP hydrolysis with the unwinding of duplex DNA by translocating in the 3'-5' direction.</text>
        <dbReference type="EC" id="5.6.2.4"/>
    </reaction>
</comment>
<dbReference type="InterPro" id="IPR014001">
    <property type="entry name" value="Helicase_ATP-bd"/>
</dbReference>
<dbReference type="CDD" id="cd17920">
    <property type="entry name" value="DEXHc_RecQ"/>
    <property type="match status" value="1"/>
</dbReference>
<proteinExistence type="inferred from homology"/>
<comment type="catalytic activity">
    <reaction evidence="13">
        <text>ATP + H2O = ADP + phosphate + H(+)</text>
        <dbReference type="Rhea" id="RHEA:13065"/>
        <dbReference type="ChEBI" id="CHEBI:15377"/>
        <dbReference type="ChEBI" id="CHEBI:15378"/>
        <dbReference type="ChEBI" id="CHEBI:30616"/>
        <dbReference type="ChEBI" id="CHEBI:43474"/>
        <dbReference type="ChEBI" id="CHEBI:456216"/>
    </reaction>
</comment>
<dbReference type="GO" id="GO:0046872">
    <property type="term" value="F:metal ion binding"/>
    <property type="evidence" value="ECO:0007669"/>
    <property type="project" value="UniProtKB-KW"/>
</dbReference>
<dbReference type="EC" id="5.6.2.4" evidence="12"/>
<name>A0A8K0MU41_COCNU</name>
<evidence type="ECO:0000256" key="13">
    <source>
        <dbReference type="ARBA" id="ARBA00049360"/>
    </source>
</evidence>
<evidence type="ECO:0000256" key="7">
    <source>
        <dbReference type="ARBA" id="ARBA00022840"/>
    </source>
</evidence>
<dbReference type="InterPro" id="IPR002464">
    <property type="entry name" value="DNA/RNA_helicase_DEAH_CS"/>
</dbReference>
<evidence type="ECO:0000256" key="12">
    <source>
        <dbReference type="ARBA" id="ARBA00034808"/>
    </source>
</evidence>
<feature type="domain" description="Helicase ATP-binding" evidence="15">
    <location>
        <begin position="162"/>
        <end position="333"/>
    </location>
</feature>
<reference evidence="16" key="1">
    <citation type="journal article" date="2017" name="Gigascience">
        <title>The genome draft of coconut (Cocos nucifera).</title>
        <authorList>
            <person name="Xiao Y."/>
            <person name="Xu P."/>
            <person name="Fan H."/>
            <person name="Baudouin L."/>
            <person name="Xia W."/>
            <person name="Bocs S."/>
            <person name="Xu J."/>
            <person name="Li Q."/>
            <person name="Guo A."/>
            <person name="Zhou L."/>
            <person name="Li J."/>
            <person name="Wu Y."/>
            <person name="Ma Z."/>
            <person name="Armero A."/>
            <person name="Issali A.E."/>
            <person name="Liu N."/>
            <person name="Peng M."/>
            <person name="Yang Y."/>
        </authorList>
    </citation>
    <scope>NUCLEOTIDE SEQUENCE</scope>
    <source>
        <tissue evidence="16">Spear leaf of Hainan Tall coconut</tissue>
    </source>
</reference>
<dbReference type="GO" id="GO:0005524">
    <property type="term" value="F:ATP binding"/>
    <property type="evidence" value="ECO:0007669"/>
    <property type="project" value="UniProtKB-KW"/>
</dbReference>
<evidence type="ECO:0000256" key="10">
    <source>
        <dbReference type="ARBA" id="ARBA00023242"/>
    </source>
</evidence>
<dbReference type="GO" id="GO:0003677">
    <property type="term" value="F:DNA binding"/>
    <property type="evidence" value="ECO:0007669"/>
    <property type="project" value="UniProtKB-KW"/>
</dbReference>
<keyword evidence="5" id="KW-0378">Hydrolase</keyword>
<dbReference type="PANTHER" id="PTHR13710:SF153">
    <property type="entry name" value="RECQ-LIKE DNA HELICASE BLM"/>
    <property type="match status" value="1"/>
</dbReference>
<feature type="compositionally biased region" description="Basic and acidic residues" evidence="14">
    <location>
        <begin position="45"/>
        <end position="63"/>
    </location>
</feature>
<dbReference type="GO" id="GO:0000724">
    <property type="term" value="P:double-strand break repair via homologous recombination"/>
    <property type="evidence" value="ECO:0007669"/>
    <property type="project" value="TreeGrafter"/>
</dbReference>
<dbReference type="GO" id="GO:0005737">
    <property type="term" value="C:cytoplasm"/>
    <property type="evidence" value="ECO:0007669"/>
    <property type="project" value="TreeGrafter"/>
</dbReference>
<keyword evidence="4" id="KW-0547">Nucleotide-binding</keyword>
<comment type="caution">
    <text evidence="16">The sequence shown here is derived from an EMBL/GenBank/DDBJ whole genome shotgun (WGS) entry which is preliminary data.</text>
</comment>
<keyword evidence="7" id="KW-0067">ATP-binding</keyword>
<sequence>MQEDWDDLQAIESEAFGALNDILGEGVSNDMETKNGIDLGNVVMGKRDSSGHQGQEELDKLNSSDDSDLEVLSQKDTSPDPSNGFHKSKGHRICQSVGKQTSRLPVRENISKHGPAPSYPDALQNRHETLCYEELQAMDDIELANAVIFGNRDFRALQYQACKAAIENRDCFVLMPTGGGKSLCYQLPATLHPGVTVVVCPLLSLIQDQIITLNIKYGIPATFLNSQQTASQASAVIRELRKNKPSCKLLYVTPERIAGNLSFLDILSCLYQKGLLARFVIDEAHCVSQWGHDFRPDYRGLGCLKQKFPRVPVMALTATATKSVQKVGINLFF</sequence>
<dbReference type="GO" id="GO:0009378">
    <property type="term" value="F:four-way junction helicase activity"/>
    <property type="evidence" value="ECO:0007669"/>
    <property type="project" value="TreeGrafter"/>
</dbReference>
<dbReference type="Pfam" id="PF00270">
    <property type="entry name" value="DEAD"/>
    <property type="match status" value="1"/>
</dbReference>
<dbReference type="OrthoDB" id="10261556at2759"/>
<evidence type="ECO:0000259" key="15">
    <source>
        <dbReference type="PROSITE" id="PS51192"/>
    </source>
</evidence>